<name>C9MKG3_9BACT</name>
<dbReference type="AlphaFoldDB" id="C9MKG3"/>
<dbReference type="EMBL" id="ACVA01000003">
    <property type="protein sequence ID" value="EEX20023.1"/>
    <property type="molecule type" value="Genomic_DNA"/>
</dbReference>
<evidence type="ECO:0000313" key="1">
    <source>
        <dbReference type="EMBL" id="EEX20023.1"/>
    </source>
</evidence>
<gene>
    <name evidence="1" type="ORF">HMPREF0973_00083</name>
</gene>
<accession>C9MKG3</accession>
<protein>
    <submittedName>
        <fullName evidence="1">Uncharacterized protein</fullName>
    </submittedName>
</protein>
<proteinExistence type="predicted"/>
<sequence length="44" mass="5172">MLLPQFYALFRIKGCTPYKFQIATSLSEQRLSFNSKFIIQNSKL</sequence>
<keyword evidence="2" id="KW-1185">Reference proteome</keyword>
<comment type="caution">
    <text evidence="1">The sequence shown here is derived from an EMBL/GenBank/DDBJ whole genome shotgun (WGS) entry which is preliminary data.</text>
</comment>
<dbReference type="STRING" id="649761.HMPREF0973_00083"/>
<dbReference type="HOGENOM" id="CLU_3220346_0_0_10"/>
<evidence type="ECO:0000313" key="2">
    <source>
        <dbReference type="Proteomes" id="UP000003327"/>
    </source>
</evidence>
<reference evidence="1 2" key="1">
    <citation type="submission" date="2009-09" db="EMBL/GenBank/DDBJ databases">
        <authorList>
            <person name="Weinstock G."/>
            <person name="Sodergren E."/>
            <person name="Clifton S."/>
            <person name="Fulton L."/>
            <person name="Fulton B."/>
            <person name="Courtney L."/>
            <person name="Fronick C."/>
            <person name="Harrison M."/>
            <person name="Strong C."/>
            <person name="Farmer C."/>
            <person name="Delahaunty K."/>
            <person name="Markovic C."/>
            <person name="Hall O."/>
            <person name="Minx P."/>
            <person name="Tomlinson C."/>
            <person name="Mitreva M."/>
            <person name="Nelson J."/>
            <person name="Hou S."/>
            <person name="Wollam A."/>
            <person name="Pepin K.H."/>
            <person name="Johnson M."/>
            <person name="Bhonagiri V."/>
            <person name="Nash W.E."/>
            <person name="Warren W."/>
            <person name="Chinwalla A."/>
            <person name="Mardis E.R."/>
            <person name="Wilson R.K."/>
        </authorList>
    </citation>
    <scope>NUCLEOTIDE SEQUENCE [LARGE SCALE GENOMIC DNA]</scope>
    <source>
        <strain evidence="1 2">F0319</strain>
    </source>
</reference>
<dbReference type="Proteomes" id="UP000003327">
    <property type="component" value="Unassembled WGS sequence"/>
</dbReference>
<organism evidence="1 2">
    <name type="scientific">Prevotella veroralis F0319</name>
    <dbReference type="NCBI Taxonomy" id="649761"/>
    <lineage>
        <taxon>Bacteria</taxon>
        <taxon>Pseudomonadati</taxon>
        <taxon>Bacteroidota</taxon>
        <taxon>Bacteroidia</taxon>
        <taxon>Bacteroidales</taxon>
        <taxon>Prevotellaceae</taxon>
        <taxon>Prevotella</taxon>
    </lineage>
</organism>